<dbReference type="SMART" id="SM00849">
    <property type="entry name" value="Lactamase_B"/>
    <property type="match status" value="1"/>
</dbReference>
<evidence type="ECO:0000313" key="3">
    <source>
        <dbReference type="Proteomes" id="UP000199603"/>
    </source>
</evidence>
<dbReference type="OrthoDB" id="9802991at2"/>
<dbReference type="PANTHER" id="PTHR42951:SF22">
    <property type="entry name" value="METALLO BETA-LACTAMASE SUPERFAMILY LIPOPROTEIN"/>
    <property type="match status" value="1"/>
</dbReference>
<dbReference type="STRING" id="265719.SAMN04488509_101616"/>
<feature type="domain" description="Metallo-beta-lactamase" evidence="1">
    <location>
        <begin position="19"/>
        <end position="224"/>
    </location>
</feature>
<keyword evidence="3" id="KW-1185">Reference proteome</keyword>
<dbReference type="InterPro" id="IPR037482">
    <property type="entry name" value="ST1585_MBL-fold"/>
</dbReference>
<evidence type="ECO:0000259" key="1">
    <source>
        <dbReference type="SMART" id="SM00849"/>
    </source>
</evidence>
<dbReference type="InterPro" id="IPR001279">
    <property type="entry name" value="Metallo-B-lactamas"/>
</dbReference>
<protein>
    <submittedName>
        <fullName evidence="2">Glyoxylase, beta-lactamase superfamily II</fullName>
    </submittedName>
</protein>
<evidence type="ECO:0000313" key="2">
    <source>
        <dbReference type="EMBL" id="SDD18620.1"/>
    </source>
</evidence>
<proteinExistence type="predicted"/>
<organism evidence="2 3">
    <name type="scientific">Aquimonas voraii</name>
    <dbReference type="NCBI Taxonomy" id="265719"/>
    <lineage>
        <taxon>Bacteria</taxon>
        <taxon>Pseudomonadati</taxon>
        <taxon>Pseudomonadota</taxon>
        <taxon>Gammaproteobacteria</taxon>
        <taxon>Lysobacterales</taxon>
        <taxon>Lysobacteraceae</taxon>
        <taxon>Aquimonas</taxon>
    </lineage>
</organism>
<dbReference type="RefSeq" id="WP_091238679.1">
    <property type="nucleotide sequence ID" value="NZ_FNAG01000001.1"/>
</dbReference>
<sequence length="313" mass="33502">MHPPHGIHTLDTGFHRPNFDAAYLIVENGRGAFVDCGLNASVPALLQGLAAAGLSPADVDWLILTHVHLDHAGGAGQLMQALPNARLVVHPRGARHMIDPSQLIAGASAVYGEDEVARTYGRILPIDAARVVEAGDGHRIDLAGRELLCLDAPGHARHHIVIWDARSRSFFTGDTFGLSYREFDSAAGAFILPTTTPVQFEPDALKASIARMLDFDPEGMYLTHYGRVAPPEALAQALFAQIDAMVAIARSHSGLAGEARHAAICADLAELYSARAAAHGCRQSRAELIELLGMDIELNAQGLGVWLDREARA</sequence>
<gene>
    <name evidence="2" type="ORF">SAMN04488509_101616</name>
</gene>
<dbReference type="CDD" id="cd07726">
    <property type="entry name" value="ST1585-like_MBL-fold"/>
    <property type="match status" value="1"/>
</dbReference>
<dbReference type="Pfam" id="PF00753">
    <property type="entry name" value="Lactamase_B"/>
    <property type="match status" value="1"/>
</dbReference>
<accession>A0A1G6SNY1</accession>
<dbReference type="SUPFAM" id="SSF56281">
    <property type="entry name" value="Metallo-hydrolase/oxidoreductase"/>
    <property type="match status" value="1"/>
</dbReference>
<dbReference type="Gene3D" id="3.60.15.10">
    <property type="entry name" value="Ribonuclease Z/Hydroxyacylglutathione hydrolase-like"/>
    <property type="match status" value="1"/>
</dbReference>
<dbReference type="EMBL" id="FNAG01000001">
    <property type="protein sequence ID" value="SDD18620.1"/>
    <property type="molecule type" value="Genomic_DNA"/>
</dbReference>
<dbReference type="PANTHER" id="PTHR42951">
    <property type="entry name" value="METALLO-BETA-LACTAMASE DOMAIN-CONTAINING"/>
    <property type="match status" value="1"/>
</dbReference>
<dbReference type="AlphaFoldDB" id="A0A1G6SNY1"/>
<name>A0A1G6SNY1_9GAMM</name>
<dbReference type="InterPro" id="IPR050855">
    <property type="entry name" value="NDM-1-like"/>
</dbReference>
<reference evidence="2 3" key="1">
    <citation type="submission" date="2016-10" db="EMBL/GenBank/DDBJ databases">
        <authorList>
            <person name="de Groot N.N."/>
        </authorList>
    </citation>
    <scope>NUCLEOTIDE SEQUENCE [LARGE SCALE GENOMIC DNA]</scope>
    <source>
        <strain evidence="2 3">DSM 16957</strain>
    </source>
</reference>
<dbReference type="Proteomes" id="UP000199603">
    <property type="component" value="Unassembled WGS sequence"/>
</dbReference>
<dbReference type="InterPro" id="IPR036866">
    <property type="entry name" value="RibonucZ/Hydroxyglut_hydro"/>
</dbReference>